<protein>
    <submittedName>
        <fullName evidence="6">Mfs maltose permease protein</fullName>
    </submittedName>
</protein>
<keyword evidence="3 5" id="KW-1133">Transmembrane helix</keyword>
<evidence type="ECO:0000256" key="3">
    <source>
        <dbReference type="ARBA" id="ARBA00022989"/>
    </source>
</evidence>
<feature type="transmembrane region" description="Helical" evidence="5">
    <location>
        <begin position="149"/>
        <end position="169"/>
    </location>
</feature>
<evidence type="ECO:0000313" key="6">
    <source>
        <dbReference type="EMBL" id="KAF4308556.1"/>
    </source>
</evidence>
<reference evidence="6" key="1">
    <citation type="submission" date="2020-04" db="EMBL/GenBank/DDBJ databases">
        <title>Genome Assembly and Annotation of Botryosphaeria dothidea sdau 11-99, a Latent Pathogen of Apple Fruit Ring Rot in China.</title>
        <authorList>
            <person name="Yu C."/>
            <person name="Diao Y."/>
            <person name="Lu Q."/>
            <person name="Zhao J."/>
            <person name="Cui S."/>
            <person name="Peng C."/>
            <person name="He B."/>
            <person name="Liu H."/>
        </authorList>
    </citation>
    <scope>NUCLEOTIDE SEQUENCE [LARGE SCALE GENOMIC DNA]</scope>
    <source>
        <strain evidence="6">Sdau11-99</strain>
    </source>
</reference>
<dbReference type="InterPro" id="IPR050360">
    <property type="entry name" value="MFS_Sugar_Transporters"/>
</dbReference>
<dbReference type="Proteomes" id="UP000572817">
    <property type="component" value="Unassembled WGS sequence"/>
</dbReference>
<dbReference type="Gene3D" id="1.20.1250.20">
    <property type="entry name" value="MFS general substrate transporter like domains"/>
    <property type="match status" value="1"/>
</dbReference>
<evidence type="ECO:0000256" key="5">
    <source>
        <dbReference type="SAM" id="Phobius"/>
    </source>
</evidence>
<accession>A0A8H4IW07</accession>
<dbReference type="SUPFAM" id="SSF103473">
    <property type="entry name" value="MFS general substrate transporter"/>
    <property type="match status" value="1"/>
</dbReference>
<dbReference type="GO" id="GO:0016020">
    <property type="term" value="C:membrane"/>
    <property type="evidence" value="ECO:0007669"/>
    <property type="project" value="UniProtKB-SubCell"/>
</dbReference>
<dbReference type="InterPro" id="IPR036259">
    <property type="entry name" value="MFS_trans_sf"/>
</dbReference>
<dbReference type="Pfam" id="PF00083">
    <property type="entry name" value="Sugar_tr"/>
    <property type="match status" value="1"/>
</dbReference>
<feature type="transmembrane region" description="Helical" evidence="5">
    <location>
        <begin position="89"/>
        <end position="107"/>
    </location>
</feature>
<evidence type="ECO:0000256" key="1">
    <source>
        <dbReference type="ARBA" id="ARBA00004141"/>
    </source>
</evidence>
<evidence type="ECO:0000256" key="4">
    <source>
        <dbReference type="ARBA" id="ARBA00023136"/>
    </source>
</evidence>
<dbReference type="GO" id="GO:0005351">
    <property type="term" value="F:carbohydrate:proton symporter activity"/>
    <property type="evidence" value="ECO:0007669"/>
    <property type="project" value="TreeGrafter"/>
</dbReference>
<dbReference type="InterPro" id="IPR005828">
    <property type="entry name" value="MFS_sugar_transport-like"/>
</dbReference>
<dbReference type="AlphaFoldDB" id="A0A8H4IW07"/>
<sequence length="283" mass="31174">MKRLCSNDPEDVDRRSKQAVAMMAHTIQTEKDLNVGTKYIDCFRGVNLRRTEIASLSWGGQILPGFAIQNYITYFFKQAGLATEDSFKLSLGTFGIAFLGTVFSCLLQHRFGRRSIYISGLCAMTPIMWLVALIDFAPATSARQWGQCATMLVWFGCYGLSVGPIPYAIAAEAPAARLRMKTIALGRNTYNVFSVVNHVVAPYLLNTAEANLHGKAAFPAAVFSSLLLVWAWFGCPRRRAGRSRSWTFCSSVIHPHANSRVRLWTVAGKVHDSAGGAVVDGRK</sequence>
<feature type="transmembrane region" description="Helical" evidence="5">
    <location>
        <begin position="217"/>
        <end position="235"/>
    </location>
</feature>
<comment type="subcellular location">
    <subcellularLocation>
        <location evidence="1">Membrane</location>
        <topology evidence="1">Multi-pass membrane protein</topology>
    </subcellularLocation>
</comment>
<feature type="transmembrane region" description="Helical" evidence="5">
    <location>
        <begin position="189"/>
        <end position="205"/>
    </location>
</feature>
<comment type="caution">
    <text evidence="6">The sequence shown here is derived from an EMBL/GenBank/DDBJ whole genome shotgun (WGS) entry which is preliminary data.</text>
</comment>
<keyword evidence="4 5" id="KW-0472">Membrane</keyword>
<keyword evidence="7" id="KW-1185">Reference proteome</keyword>
<keyword evidence="2 5" id="KW-0812">Transmembrane</keyword>
<feature type="transmembrane region" description="Helical" evidence="5">
    <location>
        <begin position="116"/>
        <end position="137"/>
    </location>
</feature>
<dbReference type="PANTHER" id="PTHR48022">
    <property type="entry name" value="PLASTIDIC GLUCOSE TRANSPORTER 4"/>
    <property type="match status" value="1"/>
</dbReference>
<organism evidence="6 7">
    <name type="scientific">Botryosphaeria dothidea</name>
    <dbReference type="NCBI Taxonomy" id="55169"/>
    <lineage>
        <taxon>Eukaryota</taxon>
        <taxon>Fungi</taxon>
        <taxon>Dikarya</taxon>
        <taxon>Ascomycota</taxon>
        <taxon>Pezizomycotina</taxon>
        <taxon>Dothideomycetes</taxon>
        <taxon>Dothideomycetes incertae sedis</taxon>
        <taxon>Botryosphaeriales</taxon>
        <taxon>Botryosphaeriaceae</taxon>
        <taxon>Botryosphaeria</taxon>
    </lineage>
</organism>
<evidence type="ECO:0000313" key="7">
    <source>
        <dbReference type="Proteomes" id="UP000572817"/>
    </source>
</evidence>
<proteinExistence type="predicted"/>
<name>A0A8H4IW07_9PEZI</name>
<evidence type="ECO:0000256" key="2">
    <source>
        <dbReference type="ARBA" id="ARBA00022692"/>
    </source>
</evidence>
<dbReference type="EMBL" id="WWBZ02000022">
    <property type="protein sequence ID" value="KAF4308556.1"/>
    <property type="molecule type" value="Genomic_DNA"/>
</dbReference>
<dbReference type="PANTHER" id="PTHR48022:SF2">
    <property type="entry name" value="PLASTIDIC GLUCOSE TRANSPORTER 4"/>
    <property type="match status" value="1"/>
</dbReference>
<dbReference type="OrthoDB" id="6612291at2759"/>
<gene>
    <name evidence="6" type="ORF">GTA08_BOTSDO04007</name>
</gene>